<evidence type="ECO:0000313" key="5">
    <source>
        <dbReference type="EMBL" id="SDC07738.1"/>
    </source>
</evidence>
<dbReference type="Proteomes" id="UP000198943">
    <property type="component" value="Unassembled WGS sequence"/>
</dbReference>
<dbReference type="AlphaFoldDB" id="A0A1G6IMK8"/>
<evidence type="ECO:0000259" key="4">
    <source>
        <dbReference type="PROSITE" id="PS50943"/>
    </source>
</evidence>
<evidence type="ECO:0000256" key="3">
    <source>
        <dbReference type="ARBA" id="ARBA00023163"/>
    </source>
</evidence>
<evidence type="ECO:0000313" key="6">
    <source>
        <dbReference type="Proteomes" id="UP000198943"/>
    </source>
</evidence>
<protein>
    <submittedName>
        <fullName evidence="5">Putative transcriptional regulator</fullName>
    </submittedName>
</protein>
<organism evidence="5 6">
    <name type="scientific">Succiniclasticum ruminis</name>
    <dbReference type="NCBI Taxonomy" id="40841"/>
    <lineage>
        <taxon>Bacteria</taxon>
        <taxon>Bacillati</taxon>
        <taxon>Bacillota</taxon>
        <taxon>Negativicutes</taxon>
        <taxon>Acidaminococcales</taxon>
        <taxon>Acidaminococcaceae</taxon>
        <taxon>Succiniclasticum</taxon>
    </lineage>
</organism>
<evidence type="ECO:0000256" key="2">
    <source>
        <dbReference type="ARBA" id="ARBA00023125"/>
    </source>
</evidence>
<accession>A0A1G6IMK8</accession>
<dbReference type="SUPFAM" id="SSF47413">
    <property type="entry name" value="lambda repressor-like DNA-binding domains"/>
    <property type="match status" value="1"/>
</dbReference>
<proteinExistence type="predicted"/>
<dbReference type="Pfam" id="PF01381">
    <property type="entry name" value="HTH_3"/>
    <property type="match status" value="1"/>
</dbReference>
<dbReference type="PROSITE" id="PS50943">
    <property type="entry name" value="HTH_CROC1"/>
    <property type="match status" value="1"/>
</dbReference>
<name>A0A1G6IMK8_9FIRM</name>
<evidence type="ECO:0000256" key="1">
    <source>
        <dbReference type="ARBA" id="ARBA00023015"/>
    </source>
</evidence>
<keyword evidence="6" id="KW-1185">Reference proteome</keyword>
<dbReference type="RefSeq" id="WP_093729322.1">
    <property type="nucleotide sequence ID" value="NZ_FMYW01000002.1"/>
</dbReference>
<dbReference type="SMART" id="SM00530">
    <property type="entry name" value="HTH_XRE"/>
    <property type="match status" value="1"/>
</dbReference>
<dbReference type="CDD" id="cd00093">
    <property type="entry name" value="HTH_XRE"/>
    <property type="match status" value="1"/>
</dbReference>
<dbReference type="InterPro" id="IPR052359">
    <property type="entry name" value="HTH-type_reg/antitoxin"/>
</dbReference>
<dbReference type="Gene3D" id="1.10.260.40">
    <property type="entry name" value="lambda repressor-like DNA-binding domains"/>
    <property type="match status" value="1"/>
</dbReference>
<sequence>MSALFEDLKEGLEQAIDFANGNGTARTITYTILPVTEYDRKQIREIRVNANMTQRVFASFLGVSVKTVEAWETGRTHPTGPAYRLMYLLSRNQREHLPFLMSK</sequence>
<keyword evidence="3" id="KW-0804">Transcription</keyword>
<gene>
    <name evidence="5" type="ORF">SAMN04487864_102150</name>
</gene>
<feature type="domain" description="HTH cro/C1-type" evidence="4">
    <location>
        <begin position="43"/>
        <end position="79"/>
    </location>
</feature>
<keyword evidence="2" id="KW-0238">DNA-binding</keyword>
<reference evidence="6" key="1">
    <citation type="submission" date="2016-10" db="EMBL/GenBank/DDBJ databases">
        <authorList>
            <person name="Varghese N."/>
            <person name="Submissions S."/>
        </authorList>
    </citation>
    <scope>NUCLEOTIDE SEQUENCE [LARGE SCALE GENOMIC DNA]</scope>
    <source>
        <strain evidence="6">DSM 11005</strain>
    </source>
</reference>
<dbReference type="OrthoDB" id="9813152at2"/>
<dbReference type="GO" id="GO:0003677">
    <property type="term" value="F:DNA binding"/>
    <property type="evidence" value="ECO:0007669"/>
    <property type="project" value="UniProtKB-KW"/>
</dbReference>
<dbReference type="InterPro" id="IPR010982">
    <property type="entry name" value="Lambda_DNA-bd_dom_sf"/>
</dbReference>
<dbReference type="PANTHER" id="PTHR36511">
    <property type="entry name" value="MERR FAMILY BACTERIAL REGULATORY PROTEIN"/>
    <property type="match status" value="1"/>
</dbReference>
<keyword evidence="1" id="KW-0805">Transcription regulation</keyword>
<dbReference type="InterPro" id="IPR001387">
    <property type="entry name" value="Cro/C1-type_HTH"/>
</dbReference>
<dbReference type="PANTHER" id="PTHR36511:SF3">
    <property type="entry name" value="ANTITOXIN HIGA-2"/>
    <property type="match status" value="1"/>
</dbReference>
<dbReference type="EMBL" id="FMYW01000002">
    <property type="protein sequence ID" value="SDC07738.1"/>
    <property type="molecule type" value="Genomic_DNA"/>
</dbReference>